<comment type="catalytic activity">
    <reaction evidence="1">
        <text>4 hydroquinone + O2 = 4 benzosemiquinone + 2 H2O</text>
        <dbReference type="Rhea" id="RHEA:11276"/>
        <dbReference type="ChEBI" id="CHEBI:15377"/>
        <dbReference type="ChEBI" id="CHEBI:15379"/>
        <dbReference type="ChEBI" id="CHEBI:17594"/>
        <dbReference type="ChEBI" id="CHEBI:17977"/>
        <dbReference type="EC" id="1.10.3.2"/>
    </reaction>
</comment>
<dbReference type="PANTHER" id="PTHR11709:SF394">
    <property type="entry name" value="FI03373P-RELATED"/>
    <property type="match status" value="1"/>
</dbReference>
<proteinExistence type="inferred from homology"/>
<dbReference type="GO" id="GO:0005576">
    <property type="term" value="C:extracellular region"/>
    <property type="evidence" value="ECO:0007669"/>
    <property type="project" value="UniProtKB-SubCell"/>
</dbReference>
<dbReference type="SUPFAM" id="SSF49503">
    <property type="entry name" value="Cupredoxins"/>
    <property type="match status" value="1"/>
</dbReference>
<protein>
    <recommendedName>
        <fullName evidence="5">laccase</fullName>
        <ecNumber evidence="5">1.10.3.2</ecNumber>
    </recommendedName>
</protein>
<evidence type="ECO:0000313" key="12">
    <source>
        <dbReference type="Proteomes" id="UP000092154"/>
    </source>
</evidence>
<dbReference type="OrthoDB" id="2121828at2759"/>
<feature type="domain" description="Plastocyanin-like" evidence="10">
    <location>
        <begin position="1"/>
        <end position="75"/>
    </location>
</feature>
<sequence>HPIHLHGHNFAVVKGAGNSTANFVNPVWRDTVDLGNAGDNVTIRFVTDNPGPWLLHCHVDFHLLDGFAAVMAEARNE</sequence>
<accession>A0A1B7MXB8</accession>
<dbReference type="Proteomes" id="UP000092154">
    <property type="component" value="Unassembled WGS sequence"/>
</dbReference>
<dbReference type="STRING" id="1314800.A0A1B7MXB8"/>
<name>A0A1B7MXB8_9AGAM</name>
<evidence type="ECO:0000256" key="2">
    <source>
        <dbReference type="ARBA" id="ARBA00001935"/>
    </source>
</evidence>
<keyword evidence="9" id="KW-0186">Copper</keyword>
<gene>
    <name evidence="11" type="ORF">K503DRAFT_664130</name>
</gene>
<dbReference type="Pfam" id="PF07731">
    <property type="entry name" value="Cu-oxidase_2"/>
    <property type="match status" value="1"/>
</dbReference>
<evidence type="ECO:0000313" key="11">
    <source>
        <dbReference type="EMBL" id="OAX37246.1"/>
    </source>
</evidence>
<evidence type="ECO:0000256" key="8">
    <source>
        <dbReference type="ARBA" id="ARBA00023002"/>
    </source>
</evidence>
<dbReference type="GO" id="GO:0052716">
    <property type="term" value="F:hydroquinone:oxygen oxidoreductase activity"/>
    <property type="evidence" value="ECO:0007669"/>
    <property type="project" value="UniProtKB-EC"/>
</dbReference>
<dbReference type="InParanoid" id="A0A1B7MXB8"/>
<feature type="non-terminal residue" evidence="11">
    <location>
        <position position="77"/>
    </location>
</feature>
<evidence type="ECO:0000256" key="5">
    <source>
        <dbReference type="ARBA" id="ARBA00012297"/>
    </source>
</evidence>
<keyword evidence="7" id="KW-0479">Metal-binding</keyword>
<dbReference type="InterPro" id="IPR008972">
    <property type="entry name" value="Cupredoxin"/>
</dbReference>
<reference evidence="11 12" key="1">
    <citation type="submission" date="2016-06" db="EMBL/GenBank/DDBJ databases">
        <title>Comparative genomics of the ectomycorrhizal sister species Rhizopogon vinicolor and Rhizopogon vesiculosus (Basidiomycota: Boletales) reveals a divergence of the mating type B locus.</title>
        <authorList>
            <consortium name="DOE Joint Genome Institute"/>
            <person name="Mujic A.B."/>
            <person name="Kuo A."/>
            <person name="Tritt A."/>
            <person name="Lipzen A."/>
            <person name="Chen C."/>
            <person name="Johnson J."/>
            <person name="Sharma A."/>
            <person name="Barry K."/>
            <person name="Grigoriev I.V."/>
            <person name="Spatafora J.W."/>
        </authorList>
    </citation>
    <scope>NUCLEOTIDE SEQUENCE [LARGE SCALE GENOMIC DNA]</scope>
    <source>
        <strain evidence="11 12">AM-OR11-026</strain>
    </source>
</reference>
<dbReference type="InterPro" id="IPR011706">
    <property type="entry name" value="Cu-oxidase_C"/>
</dbReference>
<dbReference type="GO" id="GO:0005507">
    <property type="term" value="F:copper ion binding"/>
    <property type="evidence" value="ECO:0007669"/>
    <property type="project" value="InterPro"/>
</dbReference>
<evidence type="ECO:0000256" key="4">
    <source>
        <dbReference type="ARBA" id="ARBA00010609"/>
    </source>
</evidence>
<dbReference type="EC" id="1.10.3.2" evidence="5"/>
<comment type="subcellular location">
    <subcellularLocation>
        <location evidence="3">Secreted</location>
    </subcellularLocation>
</comment>
<evidence type="ECO:0000256" key="3">
    <source>
        <dbReference type="ARBA" id="ARBA00004613"/>
    </source>
</evidence>
<keyword evidence="12" id="KW-1185">Reference proteome</keyword>
<feature type="non-terminal residue" evidence="11">
    <location>
        <position position="1"/>
    </location>
</feature>
<comment type="cofactor">
    <cofactor evidence="2">
        <name>Cu cation</name>
        <dbReference type="ChEBI" id="CHEBI:23378"/>
    </cofactor>
</comment>
<dbReference type="Gene3D" id="2.60.40.420">
    <property type="entry name" value="Cupredoxins - blue copper proteins"/>
    <property type="match status" value="1"/>
</dbReference>
<keyword evidence="6" id="KW-0964">Secreted</keyword>
<dbReference type="AlphaFoldDB" id="A0A1B7MXB8"/>
<dbReference type="PANTHER" id="PTHR11709">
    <property type="entry name" value="MULTI-COPPER OXIDASE"/>
    <property type="match status" value="1"/>
</dbReference>
<dbReference type="InterPro" id="IPR045087">
    <property type="entry name" value="Cu-oxidase_fam"/>
</dbReference>
<evidence type="ECO:0000256" key="7">
    <source>
        <dbReference type="ARBA" id="ARBA00022723"/>
    </source>
</evidence>
<evidence type="ECO:0000256" key="9">
    <source>
        <dbReference type="ARBA" id="ARBA00023008"/>
    </source>
</evidence>
<keyword evidence="8" id="KW-0560">Oxidoreductase</keyword>
<evidence type="ECO:0000259" key="10">
    <source>
        <dbReference type="Pfam" id="PF07731"/>
    </source>
</evidence>
<evidence type="ECO:0000256" key="6">
    <source>
        <dbReference type="ARBA" id="ARBA00022525"/>
    </source>
</evidence>
<comment type="similarity">
    <text evidence="4">Belongs to the multicopper oxidase family.</text>
</comment>
<evidence type="ECO:0000256" key="1">
    <source>
        <dbReference type="ARBA" id="ARBA00000349"/>
    </source>
</evidence>
<dbReference type="EMBL" id="KV448364">
    <property type="protein sequence ID" value="OAX37246.1"/>
    <property type="molecule type" value="Genomic_DNA"/>
</dbReference>
<organism evidence="11 12">
    <name type="scientific">Rhizopogon vinicolor AM-OR11-026</name>
    <dbReference type="NCBI Taxonomy" id="1314800"/>
    <lineage>
        <taxon>Eukaryota</taxon>
        <taxon>Fungi</taxon>
        <taxon>Dikarya</taxon>
        <taxon>Basidiomycota</taxon>
        <taxon>Agaricomycotina</taxon>
        <taxon>Agaricomycetes</taxon>
        <taxon>Agaricomycetidae</taxon>
        <taxon>Boletales</taxon>
        <taxon>Suillineae</taxon>
        <taxon>Rhizopogonaceae</taxon>
        <taxon>Rhizopogon</taxon>
    </lineage>
</organism>